<organism evidence="2 3">
    <name type="scientific">Westerdykella ornata</name>
    <dbReference type="NCBI Taxonomy" id="318751"/>
    <lineage>
        <taxon>Eukaryota</taxon>
        <taxon>Fungi</taxon>
        <taxon>Dikarya</taxon>
        <taxon>Ascomycota</taxon>
        <taxon>Pezizomycotina</taxon>
        <taxon>Dothideomycetes</taxon>
        <taxon>Pleosporomycetidae</taxon>
        <taxon>Pleosporales</taxon>
        <taxon>Sporormiaceae</taxon>
        <taxon>Westerdykella</taxon>
    </lineage>
</organism>
<name>A0A6A6JLR6_WESOR</name>
<evidence type="ECO:0000256" key="1">
    <source>
        <dbReference type="SAM" id="MobiDB-lite"/>
    </source>
</evidence>
<feature type="region of interest" description="Disordered" evidence="1">
    <location>
        <begin position="134"/>
        <end position="180"/>
    </location>
</feature>
<dbReference type="AlphaFoldDB" id="A0A6A6JLR6"/>
<evidence type="ECO:0000313" key="2">
    <source>
        <dbReference type="EMBL" id="KAF2277053.1"/>
    </source>
</evidence>
<keyword evidence="3" id="KW-1185">Reference proteome</keyword>
<feature type="compositionally biased region" description="Pro residues" evidence="1">
    <location>
        <begin position="36"/>
        <end position="50"/>
    </location>
</feature>
<reference evidence="2" key="1">
    <citation type="journal article" date="2020" name="Stud. Mycol.">
        <title>101 Dothideomycetes genomes: a test case for predicting lifestyles and emergence of pathogens.</title>
        <authorList>
            <person name="Haridas S."/>
            <person name="Albert R."/>
            <person name="Binder M."/>
            <person name="Bloem J."/>
            <person name="Labutti K."/>
            <person name="Salamov A."/>
            <person name="Andreopoulos B."/>
            <person name="Baker S."/>
            <person name="Barry K."/>
            <person name="Bills G."/>
            <person name="Bluhm B."/>
            <person name="Cannon C."/>
            <person name="Castanera R."/>
            <person name="Culley D."/>
            <person name="Daum C."/>
            <person name="Ezra D."/>
            <person name="Gonzalez J."/>
            <person name="Henrissat B."/>
            <person name="Kuo A."/>
            <person name="Liang C."/>
            <person name="Lipzen A."/>
            <person name="Lutzoni F."/>
            <person name="Magnuson J."/>
            <person name="Mondo S."/>
            <person name="Nolan M."/>
            <person name="Ohm R."/>
            <person name="Pangilinan J."/>
            <person name="Park H.-J."/>
            <person name="Ramirez L."/>
            <person name="Alfaro M."/>
            <person name="Sun H."/>
            <person name="Tritt A."/>
            <person name="Yoshinaga Y."/>
            <person name="Zwiers L.-H."/>
            <person name="Turgeon B."/>
            <person name="Goodwin S."/>
            <person name="Spatafora J."/>
            <person name="Crous P."/>
            <person name="Grigoriev I."/>
        </authorList>
    </citation>
    <scope>NUCLEOTIDE SEQUENCE</scope>
    <source>
        <strain evidence="2">CBS 379.55</strain>
    </source>
</reference>
<accession>A0A6A6JLR6</accession>
<dbReference type="OrthoDB" id="3898724at2759"/>
<dbReference type="Proteomes" id="UP000800097">
    <property type="component" value="Unassembled WGS sequence"/>
</dbReference>
<evidence type="ECO:0000313" key="3">
    <source>
        <dbReference type="Proteomes" id="UP000800097"/>
    </source>
</evidence>
<proteinExistence type="predicted"/>
<dbReference type="RefSeq" id="XP_033654592.1">
    <property type="nucleotide sequence ID" value="XM_033794581.1"/>
</dbReference>
<dbReference type="EMBL" id="ML986491">
    <property type="protein sequence ID" value="KAF2277053.1"/>
    <property type="molecule type" value="Genomic_DNA"/>
</dbReference>
<gene>
    <name evidence="2" type="ORF">EI97DRAFT_307874</name>
</gene>
<protein>
    <submittedName>
        <fullName evidence="2">Uncharacterized protein</fullName>
    </submittedName>
</protein>
<feature type="region of interest" description="Disordered" evidence="1">
    <location>
        <begin position="1"/>
        <end position="54"/>
    </location>
</feature>
<sequence length="291" mass="31823">MAAPISPSMGPIHQPASPHPGRSRKLSMRKSFVSTPLPPGLESPRMPLPPQDTETFRYDPAFLPRWTPDHALWIRLPDELRSALTKLQRAGAAVLTDYERLESLSGEIGFGSDSPEDEMMLQLEDSVSSFSSFDRVSRPPLRSDSSASSSATFSVRSSRSPSPPTSLSQTTSSLSPSCLTPSEISCPPVLARGLPRERSFSTPQDPQNAKYVAELSHIRTISIPRLRHAARQVDGVLTTIRTDGGLESDDLNDFENWWAEKHYAITSLEDKTKRLCAAANVPSSGVGWTAP</sequence>
<dbReference type="GeneID" id="54547756"/>